<comment type="caution">
    <text evidence="2">The sequence shown here is derived from an EMBL/GenBank/DDBJ whole genome shotgun (WGS) entry which is preliminary data.</text>
</comment>
<dbReference type="AlphaFoldDB" id="A0AAD7EDY1"/>
<keyword evidence="3" id="KW-1185">Reference proteome</keyword>
<reference evidence="2" key="1">
    <citation type="submission" date="2023-03" db="EMBL/GenBank/DDBJ databases">
        <title>Massive genome expansion in bonnet fungi (Mycena s.s.) driven by repeated elements and novel gene families across ecological guilds.</title>
        <authorList>
            <consortium name="Lawrence Berkeley National Laboratory"/>
            <person name="Harder C.B."/>
            <person name="Miyauchi S."/>
            <person name="Viragh M."/>
            <person name="Kuo A."/>
            <person name="Thoen E."/>
            <person name="Andreopoulos B."/>
            <person name="Lu D."/>
            <person name="Skrede I."/>
            <person name="Drula E."/>
            <person name="Henrissat B."/>
            <person name="Morin E."/>
            <person name="Kohler A."/>
            <person name="Barry K."/>
            <person name="LaButti K."/>
            <person name="Morin E."/>
            <person name="Salamov A."/>
            <person name="Lipzen A."/>
            <person name="Mereny Z."/>
            <person name="Hegedus B."/>
            <person name="Baldrian P."/>
            <person name="Stursova M."/>
            <person name="Weitz H."/>
            <person name="Taylor A."/>
            <person name="Grigoriev I.V."/>
            <person name="Nagy L.G."/>
            <person name="Martin F."/>
            <person name="Kauserud H."/>
        </authorList>
    </citation>
    <scope>NUCLEOTIDE SEQUENCE</scope>
    <source>
        <strain evidence="2">CBHHK002</strain>
    </source>
</reference>
<dbReference type="Proteomes" id="UP001218218">
    <property type="component" value="Unassembled WGS sequence"/>
</dbReference>
<accession>A0AAD7EDY1</accession>
<protein>
    <recommendedName>
        <fullName evidence="4">Secreted protein</fullName>
    </recommendedName>
</protein>
<feature type="chain" id="PRO_5042242354" description="Secreted protein" evidence="1">
    <location>
        <begin position="29"/>
        <end position="205"/>
    </location>
</feature>
<gene>
    <name evidence="2" type="ORF">DFH08DRAFT_432561</name>
</gene>
<keyword evidence="1" id="KW-0732">Signal</keyword>
<feature type="signal peptide" evidence="1">
    <location>
        <begin position="1"/>
        <end position="28"/>
    </location>
</feature>
<evidence type="ECO:0000256" key="1">
    <source>
        <dbReference type="SAM" id="SignalP"/>
    </source>
</evidence>
<dbReference type="EMBL" id="JARIHO010000068">
    <property type="protein sequence ID" value="KAJ7314198.1"/>
    <property type="molecule type" value="Genomic_DNA"/>
</dbReference>
<organism evidence="2 3">
    <name type="scientific">Mycena albidolilacea</name>
    <dbReference type="NCBI Taxonomy" id="1033008"/>
    <lineage>
        <taxon>Eukaryota</taxon>
        <taxon>Fungi</taxon>
        <taxon>Dikarya</taxon>
        <taxon>Basidiomycota</taxon>
        <taxon>Agaricomycotina</taxon>
        <taxon>Agaricomycetes</taxon>
        <taxon>Agaricomycetidae</taxon>
        <taxon>Agaricales</taxon>
        <taxon>Marasmiineae</taxon>
        <taxon>Mycenaceae</taxon>
        <taxon>Mycena</taxon>
    </lineage>
</organism>
<evidence type="ECO:0008006" key="4">
    <source>
        <dbReference type="Google" id="ProtNLM"/>
    </source>
</evidence>
<sequence length="205" mass="22505">MPSLDPESGRRLHLLLLPFLCIASPSHPTSPHVFPGPSTAHVRTATAHIPGESQGNVIGGPVLTSELFAASVLQPHSTFSAPRRIGIFPSVPGFLLLRRLFSSRATSRSSIAYTVTPTFRDRAQIRDTDGMQDELELAHVNAVRLLLHSFGKYAHILRRHCIPGRVATAFAQPTRHARSGVVPAGSHLPHRVTREMPREAKYKVR</sequence>
<proteinExistence type="predicted"/>
<name>A0AAD7EDY1_9AGAR</name>
<evidence type="ECO:0000313" key="2">
    <source>
        <dbReference type="EMBL" id="KAJ7314198.1"/>
    </source>
</evidence>
<evidence type="ECO:0000313" key="3">
    <source>
        <dbReference type="Proteomes" id="UP001218218"/>
    </source>
</evidence>